<dbReference type="PANTHER" id="PTHR35983">
    <property type="entry name" value="UPF0166 PROTEIN TM_0021"/>
    <property type="match status" value="1"/>
</dbReference>
<organism evidence="2 3">
    <name type="scientific">Legionella feeleii</name>
    <dbReference type="NCBI Taxonomy" id="453"/>
    <lineage>
        <taxon>Bacteria</taxon>
        <taxon>Pseudomonadati</taxon>
        <taxon>Pseudomonadota</taxon>
        <taxon>Gammaproteobacteria</taxon>
        <taxon>Legionellales</taxon>
        <taxon>Legionellaceae</taxon>
        <taxon>Legionella</taxon>
    </lineage>
</organism>
<evidence type="ECO:0000313" key="3">
    <source>
        <dbReference type="Proteomes" id="UP000254033"/>
    </source>
</evidence>
<comment type="similarity">
    <text evidence="1">Belongs to the UPF0166 family.</text>
</comment>
<dbReference type="EMBL" id="UGNY01000001">
    <property type="protein sequence ID" value="STX38346.1"/>
    <property type="molecule type" value="Genomic_DNA"/>
</dbReference>
<name>A0A378ISZ1_9GAMM</name>
<reference evidence="2 3" key="1">
    <citation type="submission" date="2018-06" db="EMBL/GenBank/DDBJ databases">
        <authorList>
            <consortium name="Pathogen Informatics"/>
            <person name="Doyle S."/>
        </authorList>
    </citation>
    <scope>NUCLEOTIDE SEQUENCE [LARGE SCALE GENOMIC DNA]</scope>
    <source>
        <strain evidence="2 3">NCTC11978</strain>
    </source>
</reference>
<dbReference type="PANTHER" id="PTHR35983:SF1">
    <property type="entry name" value="UPF0166 PROTEIN TM_0021"/>
    <property type="match status" value="1"/>
</dbReference>
<dbReference type="Gene3D" id="3.30.70.120">
    <property type="match status" value="1"/>
</dbReference>
<dbReference type="InterPro" id="IPR015867">
    <property type="entry name" value="N-reg_PII/ATP_PRibTrfase_C"/>
</dbReference>
<evidence type="ECO:0000313" key="2">
    <source>
        <dbReference type="EMBL" id="STX38346.1"/>
    </source>
</evidence>
<dbReference type="InterPro" id="IPR003793">
    <property type="entry name" value="UPF0166"/>
</dbReference>
<accession>A0A378ISZ1</accession>
<dbReference type="InterPro" id="IPR011322">
    <property type="entry name" value="N-reg_PII-like_a/b"/>
</dbReference>
<sequence>MFEMMWNKSKKSGIKAKKAPLAYNYIVNSKTRLIHMEKMIKSVDVIIVRIYILESSNLIKKIFDHLEKTVKIRGISLFRGLKGFGETGEHSSSVFDVRWDLPIIIEFFDSEEKVKIALEYLNTFIKAEHIVFWKAQTNTEL</sequence>
<dbReference type="AlphaFoldDB" id="A0A378ISZ1"/>
<protein>
    <submittedName>
        <fullName evidence="2">Uncharacterized ACR, COG1993</fullName>
    </submittedName>
</protein>
<dbReference type="SUPFAM" id="SSF54913">
    <property type="entry name" value="GlnB-like"/>
    <property type="match status" value="1"/>
</dbReference>
<dbReference type="Pfam" id="PF02641">
    <property type="entry name" value="DUF190"/>
    <property type="match status" value="1"/>
</dbReference>
<evidence type="ECO:0000256" key="1">
    <source>
        <dbReference type="ARBA" id="ARBA00010554"/>
    </source>
</evidence>
<dbReference type="RefSeq" id="WP_115175113.1">
    <property type="nucleotide sequence ID" value="NZ_UGNY01000001.1"/>
</dbReference>
<proteinExistence type="inferred from homology"/>
<dbReference type="Proteomes" id="UP000254033">
    <property type="component" value="Unassembled WGS sequence"/>
</dbReference>
<gene>
    <name evidence="2" type="ORF">NCTC11978_01530</name>
</gene>